<keyword evidence="5" id="KW-0378">Hydrolase</keyword>
<reference evidence="8" key="1">
    <citation type="journal article" date="2014" name="Front. Microbiol.">
        <title>High frequency of phylogenetically diverse reductive dehalogenase-homologous genes in deep subseafloor sedimentary metagenomes.</title>
        <authorList>
            <person name="Kawai M."/>
            <person name="Futagami T."/>
            <person name="Toyoda A."/>
            <person name="Takaki Y."/>
            <person name="Nishi S."/>
            <person name="Hori S."/>
            <person name="Arai W."/>
            <person name="Tsubouchi T."/>
            <person name="Morono Y."/>
            <person name="Uchiyama I."/>
            <person name="Ito T."/>
            <person name="Fujiyama A."/>
            <person name="Inagaki F."/>
            <person name="Takami H."/>
        </authorList>
    </citation>
    <scope>NUCLEOTIDE SEQUENCE</scope>
    <source>
        <strain evidence="8">Expedition CK06-06</strain>
    </source>
</reference>
<gene>
    <name evidence="8" type="ORF">S01H1_05589</name>
</gene>
<evidence type="ECO:0000313" key="8">
    <source>
        <dbReference type="EMBL" id="GAF74651.1"/>
    </source>
</evidence>
<dbReference type="AlphaFoldDB" id="X0SHQ8"/>
<name>X0SHQ8_9ZZZZ</name>
<feature type="domain" description="Phosphoribosyl-AMP cyclohydrolase" evidence="7">
    <location>
        <begin position="26"/>
        <end position="98"/>
    </location>
</feature>
<dbReference type="InterPro" id="IPR002496">
    <property type="entry name" value="PRib_AMP_CycHydrolase_dom"/>
</dbReference>
<keyword evidence="6" id="KW-0368">Histidine biosynthesis</keyword>
<evidence type="ECO:0000259" key="7">
    <source>
        <dbReference type="Pfam" id="PF01502"/>
    </source>
</evidence>
<dbReference type="EMBL" id="BARS01002908">
    <property type="protein sequence ID" value="GAF74651.1"/>
    <property type="molecule type" value="Genomic_DNA"/>
</dbReference>
<dbReference type="FunFam" id="3.10.20.810:FF:000001">
    <property type="entry name" value="Histidine biosynthesis bifunctional protein HisIE"/>
    <property type="match status" value="1"/>
</dbReference>
<dbReference type="Gene3D" id="3.10.20.810">
    <property type="entry name" value="Phosphoribosyl-AMP cyclohydrolase"/>
    <property type="match status" value="1"/>
</dbReference>
<comment type="pathway">
    <text evidence="2">Amino-acid biosynthesis; L-histidine biosynthesis; L-histidine from 5-phospho-alpha-D-ribose 1-diphosphate: step 3/9.</text>
</comment>
<dbReference type="InterPro" id="IPR038019">
    <property type="entry name" value="PRib_AMP_CycHydrolase_sf"/>
</dbReference>
<dbReference type="Pfam" id="PF01502">
    <property type="entry name" value="PRA-CH"/>
    <property type="match status" value="1"/>
</dbReference>
<accession>X0SHQ8</accession>
<evidence type="ECO:0000256" key="3">
    <source>
        <dbReference type="ARBA" id="ARBA00012721"/>
    </source>
</evidence>
<evidence type="ECO:0000256" key="5">
    <source>
        <dbReference type="ARBA" id="ARBA00022801"/>
    </source>
</evidence>
<dbReference type="UniPathway" id="UPA00031">
    <property type="reaction ID" value="UER00008"/>
</dbReference>
<sequence length="123" mass="14162">MKLNFDEKGLIPAVIQDRQSGKVLTLCYMNKEALDRTLREGKVCVFRRSKGRVMLKGETSGNIQAVKEVFVDCTDNSLLFKVEQKVAACHKGYFTCYFRKVDRDGKESVIEKKVFEPKDVYKK</sequence>
<dbReference type="EC" id="3.5.4.19" evidence="3"/>
<proteinExistence type="predicted"/>
<evidence type="ECO:0000256" key="2">
    <source>
        <dbReference type="ARBA" id="ARBA00005169"/>
    </source>
</evidence>
<evidence type="ECO:0000256" key="6">
    <source>
        <dbReference type="ARBA" id="ARBA00023102"/>
    </source>
</evidence>
<dbReference type="GO" id="GO:0004636">
    <property type="term" value="F:phosphoribosyl-ATP diphosphatase activity"/>
    <property type="evidence" value="ECO:0007669"/>
    <property type="project" value="UniProtKB-ARBA"/>
</dbReference>
<dbReference type="PANTHER" id="PTHR42945">
    <property type="entry name" value="HISTIDINE BIOSYNTHESIS BIFUNCTIONAL PROTEIN"/>
    <property type="match status" value="1"/>
</dbReference>
<organism evidence="8">
    <name type="scientific">marine sediment metagenome</name>
    <dbReference type="NCBI Taxonomy" id="412755"/>
    <lineage>
        <taxon>unclassified sequences</taxon>
        <taxon>metagenomes</taxon>
        <taxon>ecological metagenomes</taxon>
    </lineage>
</organism>
<comment type="caution">
    <text evidence="8">The sequence shown here is derived from an EMBL/GenBank/DDBJ whole genome shotgun (WGS) entry which is preliminary data.</text>
</comment>
<protein>
    <recommendedName>
        <fullName evidence="3">phosphoribosyl-AMP cyclohydrolase</fullName>
        <ecNumber evidence="3">3.5.4.19</ecNumber>
    </recommendedName>
</protein>
<dbReference type="GO" id="GO:0004635">
    <property type="term" value="F:phosphoribosyl-AMP cyclohydrolase activity"/>
    <property type="evidence" value="ECO:0007669"/>
    <property type="project" value="UniProtKB-EC"/>
</dbReference>
<comment type="catalytic activity">
    <reaction evidence="1">
        <text>1-(5-phospho-beta-D-ribosyl)-5'-AMP + H2O = 1-(5-phospho-beta-D-ribosyl)-5-[(5-phospho-beta-D-ribosylamino)methylideneamino]imidazole-4-carboxamide</text>
        <dbReference type="Rhea" id="RHEA:20049"/>
        <dbReference type="ChEBI" id="CHEBI:15377"/>
        <dbReference type="ChEBI" id="CHEBI:58435"/>
        <dbReference type="ChEBI" id="CHEBI:59457"/>
        <dbReference type="EC" id="3.5.4.19"/>
    </reaction>
</comment>
<dbReference type="GO" id="GO:0000105">
    <property type="term" value="P:L-histidine biosynthetic process"/>
    <property type="evidence" value="ECO:0007669"/>
    <property type="project" value="UniProtKB-UniPathway"/>
</dbReference>
<dbReference type="SUPFAM" id="SSF141734">
    <property type="entry name" value="HisI-like"/>
    <property type="match status" value="1"/>
</dbReference>
<dbReference type="NCBIfam" id="NF000768">
    <property type="entry name" value="PRK00051.1"/>
    <property type="match status" value="1"/>
</dbReference>
<evidence type="ECO:0000256" key="4">
    <source>
        <dbReference type="ARBA" id="ARBA00022605"/>
    </source>
</evidence>
<keyword evidence="4" id="KW-0028">Amino-acid biosynthesis</keyword>
<dbReference type="PANTHER" id="PTHR42945:SF1">
    <property type="entry name" value="HISTIDINE BIOSYNTHESIS BIFUNCTIONAL PROTEIN HIS7"/>
    <property type="match status" value="1"/>
</dbReference>
<evidence type="ECO:0000256" key="1">
    <source>
        <dbReference type="ARBA" id="ARBA00000024"/>
    </source>
</evidence>